<evidence type="ECO:0000313" key="3">
    <source>
        <dbReference type="Proteomes" id="UP000314294"/>
    </source>
</evidence>
<reference evidence="2 3" key="1">
    <citation type="submission" date="2019-03" db="EMBL/GenBank/DDBJ databases">
        <title>First draft genome of Liparis tanakae, snailfish: a comprehensive survey of snailfish specific genes.</title>
        <authorList>
            <person name="Kim W."/>
            <person name="Song I."/>
            <person name="Jeong J.-H."/>
            <person name="Kim D."/>
            <person name="Kim S."/>
            <person name="Ryu S."/>
            <person name="Song J.Y."/>
            <person name="Lee S.K."/>
        </authorList>
    </citation>
    <scope>NUCLEOTIDE SEQUENCE [LARGE SCALE GENOMIC DNA]</scope>
    <source>
        <tissue evidence="2">Muscle</tissue>
    </source>
</reference>
<feature type="compositionally biased region" description="Basic and acidic residues" evidence="1">
    <location>
        <begin position="33"/>
        <end position="45"/>
    </location>
</feature>
<keyword evidence="3" id="KW-1185">Reference proteome</keyword>
<organism evidence="2 3">
    <name type="scientific">Liparis tanakae</name>
    <name type="common">Tanaka's snailfish</name>
    <dbReference type="NCBI Taxonomy" id="230148"/>
    <lineage>
        <taxon>Eukaryota</taxon>
        <taxon>Metazoa</taxon>
        <taxon>Chordata</taxon>
        <taxon>Craniata</taxon>
        <taxon>Vertebrata</taxon>
        <taxon>Euteleostomi</taxon>
        <taxon>Actinopterygii</taxon>
        <taxon>Neopterygii</taxon>
        <taxon>Teleostei</taxon>
        <taxon>Neoteleostei</taxon>
        <taxon>Acanthomorphata</taxon>
        <taxon>Eupercaria</taxon>
        <taxon>Perciformes</taxon>
        <taxon>Cottioidei</taxon>
        <taxon>Cottales</taxon>
        <taxon>Liparidae</taxon>
        <taxon>Liparis</taxon>
    </lineage>
</organism>
<dbReference type="Proteomes" id="UP000314294">
    <property type="component" value="Unassembled WGS sequence"/>
</dbReference>
<sequence length="144" mass="15957">MDLCRFNKRSTQSRGRKRKDSSSCPSPPRKRLRREEKKQHEEETRTSGTKKGRKETGCTAPPRPSPLRRSAFPFLGMNMRDENVLAAKWVSGLGVASSGTLSLLLLPSGGRLYCSPSASVWGSGFLLLSGSRRMESTASRAREE</sequence>
<evidence type="ECO:0000313" key="2">
    <source>
        <dbReference type="EMBL" id="TNN57584.1"/>
    </source>
</evidence>
<feature type="region of interest" description="Disordered" evidence="1">
    <location>
        <begin position="1"/>
        <end position="71"/>
    </location>
</feature>
<comment type="caution">
    <text evidence="2">The sequence shown here is derived from an EMBL/GenBank/DDBJ whole genome shotgun (WGS) entry which is preliminary data.</text>
</comment>
<gene>
    <name evidence="2" type="ORF">EYF80_032186</name>
</gene>
<proteinExistence type="predicted"/>
<accession>A0A4Z2GY99</accession>
<protein>
    <submittedName>
        <fullName evidence="2">Uncharacterized protein</fullName>
    </submittedName>
</protein>
<dbReference type="AlphaFoldDB" id="A0A4Z2GY99"/>
<name>A0A4Z2GY99_9TELE</name>
<evidence type="ECO:0000256" key="1">
    <source>
        <dbReference type="SAM" id="MobiDB-lite"/>
    </source>
</evidence>
<dbReference type="EMBL" id="SRLO01000401">
    <property type="protein sequence ID" value="TNN57584.1"/>
    <property type="molecule type" value="Genomic_DNA"/>
</dbReference>